<comment type="similarity">
    <text evidence="1">Belongs to the formin-like family. Class-I subfamily.</text>
</comment>
<dbReference type="InterPro" id="IPR042201">
    <property type="entry name" value="FH2_Formin_sf"/>
</dbReference>
<keyword evidence="4" id="KW-1133">Transmembrane helix</keyword>
<dbReference type="SMART" id="SM00498">
    <property type="entry name" value="FH2"/>
    <property type="match status" value="1"/>
</dbReference>
<feature type="region of interest" description="Disordered" evidence="3">
    <location>
        <begin position="359"/>
        <end position="379"/>
    </location>
</feature>
<sequence>MSNSTVEAFPKAPVNAPVPGPFSSPSPAYSVPPAPSPGGTSPASKSQSSFYISWFGIVGILAAFLVLAIIALVCFWHKRNAYRKALQEQRNYYIQNAARIHSDASDDEEQNRSKRGQMTLVDWALPDWAPKQSNGAVNPFFGDSPTSVERTEEKSVELDIPVYTRATKPSRGFRDRIVPGSFRDKHMNHCDSPGSPVGEVFYTGEEGSQMGAFRFSRAELASIEILTRVSTPKKRKAESESASLLGNLNRSHTIAATPTREEGNKLGGWSLRTFSLPAYHRKPSPESVLTSWGLKGDSRLELLRKPVSPLTPQPSSLPASPAHSFFPSTHGNNLTPALWARKPSRLSIQSSAAIHSPTFVVPPSTPPPPLPLPVTLDETDGKEKTLKELRRDLKHAESKWTIAPYCPSAPPPPLPVPFQAPASPAPPPRRSPLGLGSLPDVNSPPPFRALFQAPAPPPPPPPPPPRRSVTLPSKLLAANGCEGRSDPPPPPPPPPPPSSLPSLPGRKYTPPPSPPPLPDTGRKFTPPPSPPSPPTPPPSPPPPPLPVGGAGSGASSASRPKLTPLIVPGRPDLGENLEEFRVEQRSLKRHQKMRPLHWDKLKPDSDQTVWDNISNSMELDEEMIENLFGLSSNATASSVKRLASTTPTEKNEILDPRKAHNIGIQLRARGLSRVEICDALIEGDDLGQEILELLVKMSPTDEETTKFHEYQGDPSLLGPADRFILGILQIPNAFERLDAMLYRASFEEELQHIQDTILTLEMACKELRGSRTFTKLLEAVLKTGNRLNMGTFRGDAKAFKLDTLLKLADVKGVDGKTTLLHFVIQEIVKAEGARAARLAGFYDATTPTSMSSACTTPNSTTSPSSPLSHFARTMEAELERCQNEISISDGKDDFRKIGMDVVRGIPIELDHVRKAGGLDILSLRLAVSRLHSGLDDMKITLEKLQVSSDESVIKTKTTTYELTDDVFREKMLAFVDEAEAEVGVVQKNLDVVLASVKDISIYFYGEADTAKSPQPLKVFVVMREFLAMLEQACKDVMKTNATLTQSQPSSRRPSLSLPK</sequence>
<gene>
    <name evidence="6" type="ORF">KC19_8G109200</name>
</gene>
<dbReference type="GO" id="GO:0051015">
    <property type="term" value="F:actin filament binding"/>
    <property type="evidence" value="ECO:0007669"/>
    <property type="project" value="InterPro"/>
</dbReference>
<organism evidence="6 7">
    <name type="scientific">Ceratodon purpureus</name>
    <name type="common">Fire moss</name>
    <name type="synonym">Dicranum purpureum</name>
    <dbReference type="NCBI Taxonomy" id="3225"/>
    <lineage>
        <taxon>Eukaryota</taxon>
        <taxon>Viridiplantae</taxon>
        <taxon>Streptophyta</taxon>
        <taxon>Embryophyta</taxon>
        <taxon>Bryophyta</taxon>
        <taxon>Bryophytina</taxon>
        <taxon>Bryopsida</taxon>
        <taxon>Dicranidae</taxon>
        <taxon>Pseudoditrichales</taxon>
        <taxon>Ditrichaceae</taxon>
        <taxon>Ceratodon</taxon>
    </lineage>
</organism>
<dbReference type="InterPro" id="IPR015425">
    <property type="entry name" value="FH2_Formin"/>
</dbReference>
<evidence type="ECO:0000256" key="2">
    <source>
        <dbReference type="RuleBase" id="RU361260"/>
    </source>
</evidence>
<feature type="compositionally biased region" description="Pro residues" evidence="3">
    <location>
        <begin position="525"/>
        <end position="546"/>
    </location>
</feature>
<dbReference type="EMBL" id="CM026429">
    <property type="protein sequence ID" value="KAG0564425.1"/>
    <property type="molecule type" value="Genomic_DNA"/>
</dbReference>
<comment type="caution">
    <text evidence="6">The sequence shown here is derived from an EMBL/GenBank/DDBJ whole genome shotgun (WGS) entry which is preliminary data.</text>
</comment>
<keyword evidence="7" id="KW-1185">Reference proteome</keyword>
<feature type="compositionally biased region" description="Pro residues" evidence="3">
    <location>
        <begin position="486"/>
        <end position="499"/>
    </location>
</feature>
<dbReference type="OrthoDB" id="1668162at2759"/>
<evidence type="ECO:0000256" key="1">
    <source>
        <dbReference type="ARBA" id="ARBA00025793"/>
    </source>
</evidence>
<name>A0A8T0H123_CERPU</name>
<keyword evidence="4" id="KW-0812">Transmembrane</keyword>
<dbReference type="GO" id="GO:0045010">
    <property type="term" value="P:actin nucleation"/>
    <property type="evidence" value="ECO:0007669"/>
    <property type="project" value="InterPro"/>
</dbReference>
<feature type="compositionally biased region" description="Pro residues" evidence="3">
    <location>
        <begin position="509"/>
        <end position="518"/>
    </location>
</feature>
<feature type="domain" description="FH2" evidence="5">
    <location>
        <begin position="583"/>
        <end position="1055"/>
    </location>
</feature>
<feature type="transmembrane region" description="Helical" evidence="4">
    <location>
        <begin position="51"/>
        <end position="76"/>
    </location>
</feature>
<dbReference type="AlphaFoldDB" id="A0A8T0H123"/>
<evidence type="ECO:0000313" key="7">
    <source>
        <dbReference type="Proteomes" id="UP000822688"/>
    </source>
</evidence>
<dbReference type="PANTHER" id="PTHR23213:SF368">
    <property type="entry name" value="HISTONE H3-K79 METHYLTRANSFERASE"/>
    <property type="match status" value="1"/>
</dbReference>
<protein>
    <recommendedName>
        <fullName evidence="2">Formin-like protein</fullName>
    </recommendedName>
</protein>
<proteinExistence type="inferred from homology"/>
<dbReference type="Pfam" id="PF02181">
    <property type="entry name" value="FH2"/>
    <property type="match status" value="1"/>
</dbReference>
<feature type="region of interest" description="Disordered" evidence="3">
    <location>
        <begin position="413"/>
        <end position="572"/>
    </location>
</feature>
<dbReference type="Proteomes" id="UP000822688">
    <property type="component" value="Chromosome 8"/>
</dbReference>
<dbReference type="InterPro" id="IPR027643">
    <property type="entry name" value="Formin-like_plant"/>
</dbReference>
<evidence type="ECO:0000256" key="4">
    <source>
        <dbReference type="SAM" id="Phobius"/>
    </source>
</evidence>
<dbReference type="PROSITE" id="PS51444">
    <property type="entry name" value="FH2"/>
    <property type="match status" value="1"/>
</dbReference>
<dbReference type="SUPFAM" id="SSF101447">
    <property type="entry name" value="Formin homology 2 domain (FH2 domain)"/>
    <property type="match status" value="1"/>
</dbReference>
<keyword evidence="4" id="KW-0472">Membrane</keyword>
<feature type="compositionally biased region" description="Pro residues" evidence="3">
    <location>
        <begin position="413"/>
        <end position="430"/>
    </location>
</feature>
<evidence type="ECO:0000256" key="3">
    <source>
        <dbReference type="SAM" id="MobiDB-lite"/>
    </source>
</evidence>
<feature type="compositionally biased region" description="Pro residues" evidence="3">
    <location>
        <begin position="363"/>
        <end position="372"/>
    </location>
</feature>
<evidence type="ECO:0000313" key="6">
    <source>
        <dbReference type="EMBL" id="KAG0564425.1"/>
    </source>
</evidence>
<dbReference type="Gene3D" id="1.20.58.2220">
    <property type="entry name" value="Formin, FH2 domain"/>
    <property type="match status" value="1"/>
</dbReference>
<evidence type="ECO:0000259" key="5">
    <source>
        <dbReference type="PROSITE" id="PS51444"/>
    </source>
</evidence>
<reference evidence="6" key="1">
    <citation type="submission" date="2020-06" db="EMBL/GenBank/DDBJ databases">
        <title>WGS assembly of Ceratodon purpureus strain R40.</title>
        <authorList>
            <person name="Carey S.B."/>
            <person name="Jenkins J."/>
            <person name="Shu S."/>
            <person name="Lovell J.T."/>
            <person name="Sreedasyam A."/>
            <person name="Maumus F."/>
            <person name="Tiley G.P."/>
            <person name="Fernandez-Pozo N."/>
            <person name="Barry K."/>
            <person name="Chen C."/>
            <person name="Wang M."/>
            <person name="Lipzen A."/>
            <person name="Daum C."/>
            <person name="Saski C.A."/>
            <person name="Payton A.C."/>
            <person name="Mcbreen J.C."/>
            <person name="Conrad R.E."/>
            <person name="Kollar L.M."/>
            <person name="Olsson S."/>
            <person name="Huttunen S."/>
            <person name="Landis J.B."/>
            <person name="Wickett N.J."/>
            <person name="Johnson M.G."/>
            <person name="Rensing S.A."/>
            <person name="Grimwood J."/>
            <person name="Schmutz J."/>
            <person name="Mcdaniel S.F."/>
        </authorList>
    </citation>
    <scope>NUCLEOTIDE SEQUENCE</scope>
    <source>
        <strain evidence="6">R40</strain>
    </source>
</reference>
<dbReference type="PANTHER" id="PTHR23213">
    <property type="entry name" value="FORMIN-RELATED"/>
    <property type="match status" value="1"/>
</dbReference>
<feature type="compositionally biased region" description="Pro residues" evidence="3">
    <location>
        <begin position="454"/>
        <end position="466"/>
    </location>
</feature>
<accession>A0A8T0H123</accession>